<evidence type="ECO:0000259" key="1">
    <source>
        <dbReference type="Pfam" id="PF07022"/>
    </source>
</evidence>
<dbReference type="InterPro" id="IPR010982">
    <property type="entry name" value="Lambda_DNA-bd_dom_sf"/>
</dbReference>
<dbReference type="GO" id="GO:0003677">
    <property type="term" value="F:DNA binding"/>
    <property type="evidence" value="ECO:0007669"/>
    <property type="project" value="InterPro"/>
</dbReference>
<gene>
    <name evidence="2" type="ORF">I7730_01485</name>
</gene>
<dbReference type="Pfam" id="PF07022">
    <property type="entry name" value="Phage_CI_repr"/>
    <property type="match status" value="1"/>
</dbReference>
<organism evidence="2">
    <name type="scientific">Vibrio vulnificus</name>
    <dbReference type="NCBI Taxonomy" id="672"/>
    <lineage>
        <taxon>Bacteria</taxon>
        <taxon>Pseudomonadati</taxon>
        <taxon>Pseudomonadota</taxon>
        <taxon>Gammaproteobacteria</taxon>
        <taxon>Vibrionales</taxon>
        <taxon>Vibrionaceae</taxon>
        <taxon>Vibrio</taxon>
    </lineage>
</organism>
<reference evidence="2" key="1">
    <citation type="journal article" date="2018" name="Genome Biol.">
        <title>SKESA: strategic k-mer extension for scrupulous assemblies.</title>
        <authorList>
            <person name="Souvorov A."/>
            <person name="Agarwala R."/>
            <person name="Lipman D.J."/>
        </authorList>
    </citation>
    <scope>NUCLEOTIDE SEQUENCE</scope>
    <source>
        <strain evidence="2">BCW_3452</strain>
    </source>
</reference>
<comment type="caution">
    <text evidence="2">The sequence shown here is derived from an EMBL/GenBank/DDBJ whole genome shotgun (WGS) entry which is preliminary data.</text>
</comment>
<dbReference type="Gene3D" id="1.10.260.40">
    <property type="entry name" value="lambda repressor-like DNA-binding domains"/>
    <property type="match status" value="1"/>
</dbReference>
<feature type="domain" description="Bacteriophage CI repressor N-terminal" evidence="1">
    <location>
        <begin position="123"/>
        <end position="180"/>
    </location>
</feature>
<reference evidence="2" key="2">
    <citation type="submission" date="2019-01" db="EMBL/GenBank/DDBJ databases">
        <authorList>
            <consortium name="NCBI Pathogen Detection Project"/>
        </authorList>
    </citation>
    <scope>NUCLEOTIDE SEQUENCE</scope>
    <source>
        <strain evidence="2">BCW_3452</strain>
    </source>
</reference>
<sequence>MQTHTPLQELATEFSKRSANNEETPHFVLALESNNRSTTSVVHRVVSNKEGAMKALKLSGVLSDKDMLDFATEDGNYDVATLLSILEATGITDWDDFTKAYFDSQEAHKDLMPALNYLSGKEFTERLMKITGDKSVSELSKRFNVPSSTFVTWNTHNRTGYELACRISIYTGVPVRDLLLA</sequence>
<protein>
    <recommendedName>
        <fullName evidence="1">Bacteriophage CI repressor N-terminal domain-containing protein</fullName>
    </recommendedName>
</protein>
<dbReference type="AlphaFoldDB" id="A0A8H9MYS6"/>
<proteinExistence type="predicted"/>
<dbReference type="EMBL" id="DACRBY010000001">
    <property type="protein sequence ID" value="HAS8538469.1"/>
    <property type="molecule type" value="Genomic_DNA"/>
</dbReference>
<dbReference type="GO" id="GO:0045892">
    <property type="term" value="P:negative regulation of DNA-templated transcription"/>
    <property type="evidence" value="ECO:0007669"/>
    <property type="project" value="InterPro"/>
</dbReference>
<name>A0A8H9MYS6_VIBVL</name>
<accession>A0A8H9MYS6</accession>
<dbReference type="Proteomes" id="UP000863257">
    <property type="component" value="Unassembled WGS sequence"/>
</dbReference>
<evidence type="ECO:0000313" key="2">
    <source>
        <dbReference type="EMBL" id="HAS8538469.1"/>
    </source>
</evidence>
<dbReference type="InterPro" id="IPR010744">
    <property type="entry name" value="Phage_CI_N"/>
</dbReference>